<sequence>MKFMNNATDMAVGSSALLATTAAGNDVTPASCLPAERPPSIAESRLSIGHTSTIALRPGMALPTLFCFPPTSVGVTSRTVLLIVPGGGFKSYSRHEGCVTAQHFAACGHRCYVLAYRFKAAGGTVADCHSDMRCAIAHLRRHEPDSHLHALGFSAGGCLVAGTCGRHAHDGDAVPEPPDSCGYIYGHVPTGLRLCSAPPPFFLYATATDVICEVASCHDAMLRLLAASDGTRSHDRSVVWPSVANCDETLAAKLSGWCARHGHGQGIGLHKQGDLQVFEWAKELHTWLVGVAHLSSDRTNAAPDTTPDTAAHAVPAAAPAAASAGAPISAPATSLASAANLGEFVSRCGTLPAGECSEEVMSACGHVSARRTHEQRIHLDLVSEFTRLNVVLTPDEPADKATDAAAAQPTAQAACAARRMSGTRLGSVIPGSLVRVSGIAQRSTRGGLVLTARDSGVELLAAASSHVPPPVAAPLPPRFHLTPNTVGWHRALQRMGIGAYNSLTWRGGEPLPAPPTRGCWLLPASDLAALAIARQREQLAALGWRLLTCAPRLVSALSNKLRFRELAASRGLLAHLPRHFLTPADATFPCVLKAAVGEFGRHVHILRTREEAELRWDVALRWQQRRGRRGGGADADDAAEAADEEEGWLLQELIAGRVEHSASLLVADGAIVGAVVTEYTYAADEYVWPHVREIKEQRVSHSVLPPTHRAVMAALLAGFSGMCNVNYKVRGDALCIFEVNVRVGGDLAEDAPPELARGLFEALDRQGEAQQQQRRGDAAAAGRRAREGERLFQRLLEAPLGQPEAAQLARAGRVRGRLAVGQLNTAIESEPS</sequence>
<evidence type="ECO:0000256" key="1">
    <source>
        <dbReference type="PROSITE-ProRule" id="PRU00409"/>
    </source>
</evidence>
<dbReference type="Proteomes" id="UP000013827">
    <property type="component" value="Unassembled WGS sequence"/>
</dbReference>
<keyword evidence="4" id="KW-1185">Reference proteome</keyword>
<dbReference type="InterPro" id="IPR029058">
    <property type="entry name" value="AB_hydrolase_fold"/>
</dbReference>
<dbReference type="GeneID" id="17273115"/>
<dbReference type="SUPFAM" id="SSF53474">
    <property type="entry name" value="alpha/beta-Hydrolases"/>
    <property type="match status" value="1"/>
</dbReference>
<reference evidence="4" key="1">
    <citation type="journal article" date="2013" name="Nature">
        <title>Pan genome of the phytoplankton Emiliania underpins its global distribution.</title>
        <authorList>
            <person name="Read B.A."/>
            <person name="Kegel J."/>
            <person name="Klute M.J."/>
            <person name="Kuo A."/>
            <person name="Lefebvre S.C."/>
            <person name="Maumus F."/>
            <person name="Mayer C."/>
            <person name="Miller J."/>
            <person name="Monier A."/>
            <person name="Salamov A."/>
            <person name="Young J."/>
            <person name="Aguilar M."/>
            <person name="Claverie J.M."/>
            <person name="Frickenhaus S."/>
            <person name="Gonzalez K."/>
            <person name="Herman E.K."/>
            <person name="Lin Y.C."/>
            <person name="Napier J."/>
            <person name="Ogata H."/>
            <person name="Sarno A.F."/>
            <person name="Shmutz J."/>
            <person name="Schroeder D."/>
            <person name="de Vargas C."/>
            <person name="Verret F."/>
            <person name="von Dassow P."/>
            <person name="Valentin K."/>
            <person name="Van de Peer Y."/>
            <person name="Wheeler G."/>
            <person name="Dacks J.B."/>
            <person name="Delwiche C.F."/>
            <person name="Dyhrman S.T."/>
            <person name="Glockner G."/>
            <person name="John U."/>
            <person name="Richards T."/>
            <person name="Worden A.Z."/>
            <person name="Zhang X."/>
            <person name="Grigoriev I.V."/>
            <person name="Allen A.E."/>
            <person name="Bidle K."/>
            <person name="Borodovsky M."/>
            <person name="Bowler C."/>
            <person name="Brownlee C."/>
            <person name="Cock J.M."/>
            <person name="Elias M."/>
            <person name="Gladyshev V.N."/>
            <person name="Groth M."/>
            <person name="Guda C."/>
            <person name="Hadaegh A."/>
            <person name="Iglesias-Rodriguez M.D."/>
            <person name="Jenkins J."/>
            <person name="Jones B.M."/>
            <person name="Lawson T."/>
            <person name="Leese F."/>
            <person name="Lindquist E."/>
            <person name="Lobanov A."/>
            <person name="Lomsadze A."/>
            <person name="Malik S.B."/>
            <person name="Marsh M.E."/>
            <person name="Mackinder L."/>
            <person name="Mock T."/>
            <person name="Mueller-Roeber B."/>
            <person name="Pagarete A."/>
            <person name="Parker M."/>
            <person name="Probert I."/>
            <person name="Quesneville H."/>
            <person name="Raines C."/>
            <person name="Rensing S.A."/>
            <person name="Riano-Pachon D.M."/>
            <person name="Richier S."/>
            <person name="Rokitta S."/>
            <person name="Shiraiwa Y."/>
            <person name="Soanes D.M."/>
            <person name="van der Giezen M."/>
            <person name="Wahlund T.M."/>
            <person name="Williams B."/>
            <person name="Wilson W."/>
            <person name="Wolfe G."/>
            <person name="Wurch L.L."/>
        </authorList>
    </citation>
    <scope>NUCLEOTIDE SEQUENCE</scope>
</reference>
<dbReference type="Gene3D" id="3.30.470.20">
    <property type="entry name" value="ATP-grasp fold, B domain"/>
    <property type="match status" value="1"/>
</dbReference>
<dbReference type="KEGG" id="ehx:EMIHUDRAFT_235559"/>
<dbReference type="Gene3D" id="3.40.50.1820">
    <property type="entry name" value="alpha/beta hydrolase"/>
    <property type="match status" value="1"/>
</dbReference>
<feature type="domain" description="ATP-grasp" evidence="2">
    <location>
        <begin position="558"/>
        <end position="768"/>
    </location>
</feature>
<organism evidence="3 4">
    <name type="scientific">Emiliania huxleyi (strain CCMP1516)</name>
    <dbReference type="NCBI Taxonomy" id="280463"/>
    <lineage>
        <taxon>Eukaryota</taxon>
        <taxon>Haptista</taxon>
        <taxon>Haptophyta</taxon>
        <taxon>Prymnesiophyceae</taxon>
        <taxon>Isochrysidales</taxon>
        <taxon>Noelaerhabdaceae</taxon>
        <taxon>Emiliania</taxon>
    </lineage>
</organism>
<protein>
    <recommendedName>
        <fullName evidence="2">ATP-grasp domain-containing protein</fullName>
    </recommendedName>
</protein>
<dbReference type="HOGENOM" id="CLU_341139_0_0_1"/>
<dbReference type="GO" id="GO:0005524">
    <property type="term" value="F:ATP binding"/>
    <property type="evidence" value="ECO:0007669"/>
    <property type="project" value="UniProtKB-UniRule"/>
</dbReference>
<dbReference type="InterPro" id="IPR011761">
    <property type="entry name" value="ATP-grasp"/>
</dbReference>
<accession>A0A0D3JVN6</accession>
<dbReference type="RefSeq" id="XP_005780000.1">
    <property type="nucleotide sequence ID" value="XM_005779943.1"/>
</dbReference>
<dbReference type="AlphaFoldDB" id="A0A0D3JVN6"/>
<dbReference type="PaxDb" id="2903-EOD27571"/>
<dbReference type="SUPFAM" id="SSF56059">
    <property type="entry name" value="Glutathione synthetase ATP-binding domain-like"/>
    <property type="match status" value="1"/>
</dbReference>
<dbReference type="EnsemblProtists" id="EOD27571">
    <property type="protein sequence ID" value="EOD27571"/>
    <property type="gene ID" value="EMIHUDRAFT_235559"/>
</dbReference>
<evidence type="ECO:0000313" key="4">
    <source>
        <dbReference type="Proteomes" id="UP000013827"/>
    </source>
</evidence>
<dbReference type="GO" id="GO:0046872">
    <property type="term" value="F:metal ion binding"/>
    <property type="evidence" value="ECO:0007669"/>
    <property type="project" value="InterPro"/>
</dbReference>
<name>A0A0D3JVN6_EMIH1</name>
<dbReference type="PROSITE" id="PS50975">
    <property type="entry name" value="ATP_GRASP"/>
    <property type="match status" value="1"/>
</dbReference>
<keyword evidence="1" id="KW-0067">ATP-binding</keyword>
<proteinExistence type="predicted"/>
<keyword evidence="1" id="KW-0547">Nucleotide-binding</keyword>
<reference evidence="3" key="2">
    <citation type="submission" date="2024-10" db="UniProtKB">
        <authorList>
            <consortium name="EnsemblProtists"/>
        </authorList>
    </citation>
    <scope>IDENTIFICATION</scope>
</reference>
<evidence type="ECO:0000259" key="2">
    <source>
        <dbReference type="PROSITE" id="PS50975"/>
    </source>
</evidence>
<evidence type="ECO:0000313" key="3">
    <source>
        <dbReference type="EnsemblProtists" id="EOD27571"/>
    </source>
</evidence>